<proteinExistence type="inferred from homology"/>
<dbReference type="Gene3D" id="1.10.443.10">
    <property type="entry name" value="Intergrase catalytic core"/>
    <property type="match status" value="1"/>
</dbReference>
<dbReference type="InterPro" id="IPR010998">
    <property type="entry name" value="Integrase_recombinase_N"/>
</dbReference>
<dbReference type="EMBL" id="JAUYVI010000007">
    <property type="protein sequence ID" value="MDQ7250457.1"/>
    <property type="molecule type" value="Genomic_DNA"/>
</dbReference>
<dbReference type="Proteomes" id="UP001230156">
    <property type="component" value="Unassembled WGS sequence"/>
</dbReference>
<evidence type="ECO:0000313" key="6">
    <source>
        <dbReference type="EMBL" id="MDQ7250457.1"/>
    </source>
</evidence>
<dbReference type="InterPro" id="IPR013762">
    <property type="entry name" value="Integrase-like_cat_sf"/>
</dbReference>
<dbReference type="InterPro" id="IPR038488">
    <property type="entry name" value="Integrase_DNA-bd_sf"/>
</dbReference>
<dbReference type="InterPro" id="IPR050808">
    <property type="entry name" value="Phage_Integrase"/>
</dbReference>
<keyword evidence="4" id="KW-0233">DNA recombination</keyword>
<evidence type="ECO:0000256" key="4">
    <source>
        <dbReference type="ARBA" id="ARBA00023172"/>
    </source>
</evidence>
<evidence type="ECO:0000259" key="5">
    <source>
        <dbReference type="PROSITE" id="PS51898"/>
    </source>
</evidence>
<sequence>MARLTKREVDSLRPLPDRDVFAWDGEIRGFGIRVKPTGSKTYFVQYRNADGRTRRLVIGKHGILATDQARDLGRQKLAEVCKGDDPSAQRRAARASLTIADICDWYLKEGRAGRLLGRNRRPIKATTLDGDEGRINVHIKPLIGSRSIRGFILADVEKFQAEIAAGRSLARAKRRGRGGQTRGGPGVAGRAVSTLRGMLGHAKRHGLLEANPALGVRIVASKRNLRWLSRGELAVLGATMAAAERQGEHPTGLAAIRTLLLTGFRRLEVLGMHHSWIRDKENSICLPETKTGQQVRIVGQAAIDLLTQHPRREDSPFVFPADWGEGHFIGVVRVLDRVCARAGLAGITPHVLRHTFASMAAELGFSELTIAGLLGHASRGVTQRYIHLDRALILAANRVAAEIAQLVVPSTSAIQRNAAE</sequence>
<comment type="similarity">
    <text evidence="1">Belongs to the 'phage' integrase family.</text>
</comment>
<dbReference type="PANTHER" id="PTHR30629:SF2">
    <property type="entry name" value="PROPHAGE INTEGRASE INTS-RELATED"/>
    <property type="match status" value="1"/>
</dbReference>
<dbReference type="RefSeq" id="WP_379959759.1">
    <property type="nucleotide sequence ID" value="NZ_JAUYVI010000007.1"/>
</dbReference>
<evidence type="ECO:0000256" key="2">
    <source>
        <dbReference type="ARBA" id="ARBA00022908"/>
    </source>
</evidence>
<reference evidence="7" key="1">
    <citation type="submission" date="2023-08" db="EMBL/GenBank/DDBJ databases">
        <title>Rhodospirillaceae gen. nov., a novel taxon isolated from the Yangtze River Yuezi River estuary sludge.</title>
        <authorList>
            <person name="Ruan L."/>
        </authorList>
    </citation>
    <scope>NUCLEOTIDE SEQUENCE [LARGE SCALE GENOMIC DNA]</scope>
    <source>
        <strain evidence="7">R-7</strain>
    </source>
</reference>
<dbReference type="InterPro" id="IPR011010">
    <property type="entry name" value="DNA_brk_join_enz"/>
</dbReference>
<keyword evidence="7" id="KW-1185">Reference proteome</keyword>
<feature type="domain" description="Tyr recombinase" evidence="5">
    <location>
        <begin position="223"/>
        <end position="398"/>
    </location>
</feature>
<dbReference type="Pfam" id="PF00589">
    <property type="entry name" value="Phage_integrase"/>
    <property type="match status" value="1"/>
</dbReference>
<dbReference type="Pfam" id="PF13356">
    <property type="entry name" value="Arm-DNA-bind_3"/>
    <property type="match status" value="1"/>
</dbReference>
<evidence type="ECO:0000256" key="1">
    <source>
        <dbReference type="ARBA" id="ARBA00008857"/>
    </source>
</evidence>
<dbReference type="Gene3D" id="3.30.160.390">
    <property type="entry name" value="Integrase, DNA-binding domain"/>
    <property type="match status" value="1"/>
</dbReference>
<evidence type="ECO:0000313" key="7">
    <source>
        <dbReference type="Proteomes" id="UP001230156"/>
    </source>
</evidence>
<gene>
    <name evidence="6" type="ORF">Q8A70_22395</name>
</gene>
<dbReference type="InterPro" id="IPR025166">
    <property type="entry name" value="Integrase_DNA_bind_dom"/>
</dbReference>
<keyword evidence="2" id="KW-0229">DNA integration</keyword>
<dbReference type="SUPFAM" id="SSF56349">
    <property type="entry name" value="DNA breaking-rejoining enzymes"/>
    <property type="match status" value="1"/>
</dbReference>
<comment type="caution">
    <text evidence="6">The sequence shown here is derived from an EMBL/GenBank/DDBJ whole genome shotgun (WGS) entry which is preliminary data.</text>
</comment>
<dbReference type="CDD" id="cd00796">
    <property type="entry name" value="INT_Rci_Hp1_C"/>
    <property type="match status" value="1"/>
</dbReference>
<keyword evidence="3" id="KW-0238">DNA-binding</keyword>
<accession>A0ABU0YRV7</accession>
<evidence type="ECO:0000256" key="3">
    <source>
        <dbReference type="ARBA" id="ARBA00023125"/>
    </source>
</evidence>
<protein>
    <submittedName>
        <fullName evidence="6">Site-specific integrase</fullName>
    </submittedName>
</protein>
<dbReference type="InterPro" id="IPR002104">
    <property type="entry name" value="Integrase_catalytic"/>
</dbReference>
<dbReference type="PANTHER" id="PTHR30629">
    <property type="entry name" value="PROPHAGE INTEGRASE"/>
    <property type="match status" value="1"/>
</dbReference>
<dbReference type="Gene3D" id="1.10.150.130">
    <property type="match status" value="1"/>
</dbReference>
<organism evidence="6 7">
    <name type="scientific">Dongia sedimenti</name>
    <dbReference type="NCBI Taxonomy" id="3064282"/>
    <lineage>
        <taxon>Bacteria</taxon>
        <taxon>Pseudomonadati</taxon>
        <taxon>Pseudomonadota</taxon>
        <taxon>Alphaproteobacteria</taxon>
        <taxon>Rhodospirillales</taxon>
        <taxon>Dongiaceae</taxon>
        <taxon>Dongia</taxon>
    </lineage>
</organism>
<dbReference type="PROSITE" id="PS51898">
    <property type="entry name" value="TYR_RECOMBINASE"/>
    <property type="match status" value="1"/>
</dbReference>
<name>A0ABU0YRV7_9PROT</name>